<feature type="chain" id="PRO_5025610454" description="SnoaL-like domain-containing protein" evidence="1">
    <location>
        <begin position="23"/>
        <end position="182"/>
    </location>
</feature>
<accession>A0A6A6HFG1</accession>
<gene>
    <name evidence="3" type="ORF">EV356DRAFT_530849</name>
</gene>
<organism evidence="3 4">
    <name type="scientific">Viridothelium virens</name>
    <name type="common">Speckled blister lichen</name>
    <name type="synonym">Trypethelium virens</name>
    <dbReference type="NCBI Taxonomy" id="1048519"/>
    <lineage>
        <taxon>Eukaryota</taxon>
        <taxon>Fungi</taxon>
        <taxon>Dikarya</taxon>
        <taxon>Ascomycota</taxon>
        <taxon>Pezizomycotina</taxon>
        <taxon>Dothideomycetes</taxon>
        <taxon>Dothideomycetes incertae sedis</taxon>
        <taxon>Trypetheliales</taxon>
        <taxon>Trypetheliaceae</taxon>
        <taxon>Viridothelium</taxon>
    </lineage>
</organism>
<evidence type="ECO:0000256" key="1">
    <source>
        <dbReference type="SAM" id="SignalP"/>
    </source>
</evidence>
<dbReference type="EMBL" id="ML991784">
    <property type="protein sequence ID" value="KAF2236568.1"/>
    <property type="molecule type" value="Genomic_DNA"/>
</dbReference>
<proteinExistence type="predicted"/>
<dbReference type="InterPro" id="IPR037401">
    <property type="entry name" value="SnoaL-like"/>
</dbReference>
<feature type="signal peptide" evidence="1">
    <location>
        <begin position="1"/>
        <end position="22"/>
    </location>
</feature>
<evidence type="ECO:0000313" key="4">
    <source>
        <dbReference type="Proteomes" id="UP000800092"/>
    </source>
</evidence>
<keyword evidence="4" id="KW-1185">Reference proteome</keyword>
<dbReference type="CDD" id="cd00531">
    <property type="entry name" value="NTF2_like"/>
    <property type="match status" value="1"/>
</dbReference>
<dbReference type="InterPro" id="IPR032710">
    <property type="entry name" value="NTF2-like_dom_sf"/>
</dbReference>
<sequence>MHFAALVSLVTLLFATLGLSRSEEPSQQDFSSLSRGDVTWVLLSQTVNTYAELVDQKRFDQLDRVFSQDAVAHYSGSYRNLQGLPAICSALALSYSNMTTQHLVGSTVHVPNDTHVLAASAFQVTIWDRNNKVAGQYFGYYFDQFSRRWSDGGFGGFWTWVIQERRVRFLGPGPTLNGTIGG</sequence>
<dbReference type="Gene3D" id="3.10.450.50">
    <property type="match status" value="1"/>
</dbReference>
<name>A0A6A6HFG1_VIRVR</name>
<keyword evidence="1" id="KW-0732">Signal</keyword>
<dbReference type="Pfam" id="PF13577">
    <property type="entry name" value="SnoaL_4"/>
    <property type="match status" value="1"/>
</dbReference>
<feature type="domain" description="SnoaL-like" evidence="2">
    <location>
        <begin position="45"/>
        <end position="166"/>
    </location>
</feature>
<evidence type="ECO:0000259" key="2">
    <source>
        <dbReference type="Pfam" id="PF13577"/>
    </source>
</evidence>
<dbReference type="Proteomes" id="UP000800092">
    <property type="component" value="Unassembled WGS sequence"/>
</dbReference>
<dbReference type="SUPFAM" id="SSF54427">
    <property type="entry name" value="NTF2-like"/>
    <property type="match status" value="1"/>
</dbReference>
<evidence type="ECO:0000313" key="3">
    <source>
        <dbReference type="EMBL" id="KAF2236568.1"/>
    </source>
</evidence>
<dbReference type="AlphaFoldDB" id="A0A6A6HFG1"/>
<protein>
    <recommendedName>
        <fullName evidence="2">SnoaL-like domain-containing protein</fullName>
    </recommendedName>
</protein>
<reference evidence="3" key="1">
    <citation type="journal article" date="2020" name="Stud. Mycol.">
        <title>101 Dothideomycetes genomes: a test case for predicting lifestyles and emergence of pathogens.</title>
        <authorList>
            <person name="Haridas S."/>
            <person name="Albert R."/>
            <person name="Binder M."/>
            <person name="Bloem J."/>
            <person name="Labutti K."/>
            <person name="Salamov A."/>
            <person name="Andreopoulos B."/>
            <person name="Baker S."/>
            <person name="Barry K."/>
            <person name="Bills G."/>
            <person name="Bluhm B."/>
            <person name="Cannon C."/>
            <person name="Castanera R."/>
            <person name="Culley D."/>
            <person name="Daum C."/>
            <person name="Ezra D."/>
            <person name="Gonzalez J."/>
            <person name="Henrissat B."/>
            <person name="Kuo A."/>
            <person name="Liang C."/>
            <person name="Lipzen A."/>
            <person name="Lutzoni F."/>
            <person name="Magnuson J."/>
            <person name="Mondo S."/>
            <person name="Nolan M."/>
            <person name="Ohm R."/>
            <person name="Pangilinan J."/>
            <person name="Park H.-J."/>
            <person name="Ramirez L."/>
            <person name="Alfaro M."/>
            <person name="Sun H."/>
            <person name="Tritt A."/>
            <person name="Yoshinaga Y."/>
            <person name="Zwiers L.-H."/>
            <person name="Turgeon B."/>
            <person name="Goodwin S."/>
            <person name="Spatafora J."/>
            <person name="Crous P."/>
            <person name="Grigoriev I."/>
        </authorList>
    </citation>
    <scope>NUCLEOTIDE SEQUENCE</scope>
    <source>
        <strain evidence="3">Tuck. ex Michener</strain>
    </source>
</reference>
<dbReference type="OrthoDB" id="2148716at2759"/>